<feature type="region of interest" description="Disordered" evidence="1">
    <location>
        <begin position="1"/>
        <end position="28"/>
    </location>
</feature>
<organism evidence="2 3">
    <name type="scientific">Pseudoneurospora amorphoporcata</name>
    <dbReference type="NCBI Taxonomy" id="241081"/>
    <lineage>
        <taxon>Eukaryota</taxon>
        <taxon>Fungi</taxon>
        <taxon>Dikarya</taxon>
        <taxon>Ascomycota</taxon>
        <taxon>Pezizomycotina</taxon>
        <taxon>Sordariomycetes</taxon>
        <taxon>Sordariomycetidae</taxon>
        <taxon>Sordariales</taxon>
        <taxon>Sordariaceae</taxon>
        <taxon>Pseudoneurospora</taxon>
    </lineage>
</organism>
<sequence>FPHPNRQREKDHTSSHQESSVVRVGPESTITSGNQTIVSLFQLSQGINILKEQQYCSVNMSNENHVPQVPRITPIYSTLSYADILKKGLSANHNPEMTTENDEPRSQPGQTTTMPTENGNPPAVSYTAAAKTGLPPSNTSNQNRRPRSSGDSSTTSPTNNADTTLATLGSPHSPSQPTVEAHSGNSTDSSDQPLAASRRRRRRRSSSSTQTREPLLPNNQAKPSKSAQASQAGQSSSRAPRPTPKPKSNGLFLRSVVASCGCLYVAECKSEMWRPSRHSLRRAGFPLKGRCSRCQVLVTEIRLNEKIAEAEVTEIVLPAGKGEEEEEEEEEEQQDGQQHVGVEDVAEIYIDDVEHVDEDEDGYVSDYGETSEASQL</sequence>
<evidence type="ECO:0000313" key="2">
    <source>
        <dbReference type="EMBL" id="KAK3952330.1"/>
    </source>
</evidence>
<reference evidence="2" key="1">
    <citation type="journal article" date="2023" name="Mol. Phylogenet. Evol.">
        <title>Genome-scale phylogeny and comparative genomics of the fungal order Sordariales.</title>
        <authorList>
            <person name="Hensen N."/>
            <person name="Bonometti L."/>
            <person name="Westerberg I."/>
            <person name="Brannstrom I.O."/>
            <person name="Guillou S."/>
            <person name="Cros-Aarteil S."/>
            <person name="Calhoun S."/>
            <person name="Haridas S."/>
            <person name="Kuo A."/>
            <person name="Mondo S."/>
            <person name="Pangilinan J."/>
            <person name="Riley R."/>
            <person name="LaButti K."/>
            <person name="Andreopoulos B."/>
            <person name="Lipzen A."/>
            <person name="Chen C."/>
            <person name="Yan M."/>
            <person name="Daum C."/>
            <person name="Ng V."/>
            <person name="Clum A."/>
            <person name="Steindorff A."/>
            <person name="Ohm R.A."/>
            <person name="Martin F."/>
            <person name="Silar P."/>
            <person name="Natvig D.O."/>
            <person name="Lalanne C."/>
            <person name="Gautier V."/>
            <person name="Ament-Velasquez S.L."/>
            <person name="Kruys A."/>
            <person name="Hutchinson M.I."/>
            <person name="Powell A.J."/>
            <person name="Barry K."/>
            <person name="Miller A.N."/>
            <person name="Grigoriev I.V."/>
            <person name="Debuchy R."/>
            <person name="Gladieux P."/>
            <person name="Hiltunen Thoren M."/>
            <person name="Johannesson H."/>
        </authorList>
    </citation>
    <scope>NUCLEOTIDE SEQUENCE</scope>
    <source>
        <strain evidence="2">CBS 626.80</strain>
    </source>
</reference>
<feature type="compositionally biased region" description="Low complexity" evidence="1">
    <location>
        <begin position="220"/>
        <end position="240"/>
    </location>
</feature>
<dbReference type="EMBL" id="MU859126">
    <property type="protein sequence ID" value="KAK3952330.1"/>
    <property type="molecule type" value="Genomic_DNA"/>
</dbReference>
<feature type="compositionally biased region" description="Basic and acidic residues" evidence="1">
    <location>
        <begin position="1"/>
        <end position="15"/>
    </location>
</feature>
<feature type="compositionally biased region" description="Acidic residues" evidence="1">
    <location>
        <begin position="344"/>
        <end position="363"/>
    </location>
</feature>
<gene>
    <name evidence="2" type="ORF">QBC32DRAFT_390357</name>
</gene>
<keyword evidence="3" id="KW-1185">Reference proteome</keyword>
<feature type="compositionally biased region" description="Polar residues" evidence="1">
    <location>
        <begin position="107"/>
        <end position="119"/>
    </location>
</feature>
<comment type="caution">
    <text evidence="2">The sequence shown here is derived from an EMBL/GenBank/DDBJ whole genome shotgun (WGS) entry which is preliminary data.</text>
</comment>
<feature type="region of interest" description="Disordered" evidence="1">
    <location>
        <begin position="319"/>
        <end position="376"/>
    </location>
</feature>
<evidence type="ECO:0000256" key="1">
    <source>
        <dbReference type="SAM" id="MobiDB-lite"/>
    </source>
</evidence>
<reference evidence="2" key="2">
    <citation type="submission" date="2023-06" db="EMBL/GenBank/DDBJ databases">
        <authorList>
            <consortium name="Lawrence Berkeley National Laboratory"/>
            <person name="Mondo S.J."/>
            <person name="Hensen N."/>
            <person name="Bonometti L."/>
            <person name="Westerberg I."/>
            <person name="Brannstrom I.O."/>
            <person name="Guillou S."/>
            <person name="Cros-Aarteil S."/>
            <person name="Calhoun S."/>
            <person name="Haridas S."/>
            <person name="Kuo A."/>
            <person name="Pangilinan J."/>
            <person name="Riley R."/>
            <person name="Labutti K."/>
            <person name="Andreopoulos B."/>
            <person name="Lipzen A."/>
            <person name="Chen C."/>
            <person name="Yanf M."/>
            <person name="Daum C."/>
            <person name="Ng V."/>
            <person name="Clum A."/>
            <person name="Steindorff A."/>
            <person name="Ohm R."/>
            <person name="Martin F."/>
            <person name="Silar P."/>
            <person name="Natvig D."/>
            <person name="Lalanne C."/>
            <person name="Gautier V."/>
            <person name="Ament-Velasquez S.L."/>
            <person name="Kruys A."/>
            <person name="Hutchinson M.I."/>
            <person name="Powell A.J."/>
            <person name="Barry K."/>
            <person name="Miller A.N."/>
            <person name="Grigoriev I.V."/>
            <person name="Debuchy R."/>
            <person name="Gladieux P."/>
            <person name="Thoren M.H."/>
            <person name="Johannesson H."/>
        </authorList>
    </citation>
    <scope>NUCLEOTIDE SEQUENCE</scope>
    <source>
        <strain evidence="2">CBS 626.80</strain>
    </source>
</reference>
<dbReference type="Proteomes" id="UP001303222">
    <property type="component" value="Unassembled WGS sequence"/>
</dbReference>
<name>A0AAN6NUJ0_9PEZI</name>
<feature type="compositionally biased region" description="Polar residues" evidence="1">
    <location>
        <begin position="135"/>
        <end position="192"/>
    </location>
</feature>
<protein>
    <submittedName>
        <fullName evidence="2">Uncharacterized protein</fullName>
    </submittedName>
</protein>
<feature type="non-terminal residue" evidence="2">
    <location>
        <position position="1"/>
    </location>
</feature>
<evidence type="ECO:0000313" key="3">
    <source>
        <dbReference type="Proteomes" id="UP001303222"/>
    </source>
</evidence>
<feature type="region of interest" description="Disordered" evidence="1">
    <location>
        <begin position="92"/>
        <end position="250"/>
    </location>
</feature>
<feature type="non-terminal residue" evidence="2">
    <location>
        <position position="376"/>
    </location>
</feature>
<accession>A0AAN6NUJ0</accession>
<feature type="compositionally biased region" description="Acidic residues" evidence="1">
    <location>
        <begin position="323"/>
        <end position="334"/>
    </location>
</feature>
<proteinExistence type="predicted"/>
<dbReference type="AlphaFoldDB" id="A0AAN6NUJ0"/>